<dbReference type="EMBL" id="CP064954">
    <property type="protein sequence ID" value="QPK79266.1"/>
    <property type="molecule type" value="Genomic_DNA"/>
</dbReference>
<dbReference type="KEGG" id="cliz:G7Y31_00585"/>
<evidence type="ECO:0000313" key="2">
    <source>
        <dbReference type="Proteomes" id="UP000594681"/>
    </source>
</evidence>
<evidence type="ECO:0000313" key="1">
    <source>
        <dbReference type="EMBL" id="QPK79266.1"/>
    </source>
</evidence>
<protein>
    <recommendedName>
        <fullName evidence="3">DUF3037 domain-containing protein</fullName>
    </recommendedName>
</protein>
<dbReference type="AlphaFoldDB" id="A0A7T0KED4"/>
<evidence type="ECO:0008006" key="3">
    <source>
        <dbReference type="Google" id="ProtNLM"/>
    </source>
</evidence>
<organism evidence="1 2">
    <name type="scientific">Corynebacterium lizhenjunii</name>
    <dbReference type="NCBI Taxonomy" id="2709394"/>
    <lineage>
        <taxon>Bacteria</taxon>
        <taxon>Bacillati</taxon>
        <taxon>Actinomycetota</taxon>
        <taxon>Actinomycetes</taxon>
        <taxon>Mycobacteriales</taxon>
        <taxon>Corynebacteriaceae</taxon>
        <taxon>Corynebacterium</taxon>
    </lineage>
</organism>
<dbReference type="Proteomes" id="UP000594681">
    <property type="component" value="Chromosome"/>
</dbReference>
<accession>A0A7T0KED4</accession>
<sequence length="269" mass="30108">MGITTIGVGVIVIDPETGCARSKFRTDRGIYHESDSAGATQLALWNFQAEIDRLITPIEPLNLAGQHTLSSYLEFVSGHWQNIIQVHSMQSMDASNLNTAVDLLFSALIGEFSTEHSHHDVRHVRRNVRGTYRRFPRLERATIFDTNVRVARRELDLTLAVVDEGNVIELNQAFNFQSTDPRGTRSAIDAWTLKIDKLIQEGGELSAHGPITLDPRGSSIVAVTTEPNSAAQQENYLEFQEFCRDLDIMVLNEEDVPQHAARLDERLAS</sequence>
<name>A0A7T0KED4_9CORY</name>
<gene>
    <name evidence="1" type="ORF">G7Y31_00585</name>
</gene>
<reference evidence="1 2" key="1">
    <citation type="submission" date="2020-11" db="EMBL/GenBank/DDBJ databases">
        <title>Corynebacterium sp. ZJ-599.</title>
        <authorList>
            <person name="Zhou J."/>
        </authorList>
    </citation>
    <scope>NUCLEOTIDE SEQUENCE [LARGE SCALE GENOMIC DNA]</scope>
    <source>
        <strain evidence="1 2">ZJ-599</strain>
    </source>
</reference>
<keyword evidence="2" id="KW-1185">Reference proteome</keyword>
<dbReference type="RefSeq" id="WP_165011157.1">
    <property type="nucleotide sequence ID" value="NZ_CP064954.1"/>
</dbReference>
<proteinExistence type="predicted"/>